<dbReference type="InterPro" id="IPR036390">
    <property type="entry name" value="WH_DNA-bd_sf"/>
</dbReference>
<dbReference type="Proteomes" id="UP000194151">
    <property type="component" value="Chromosome"/>
</dbReference>
<keyword evidence="3" id="KW-0238">DNA-binding</keyword>
<dbReference type="PANTHER" id="PTHR30579">
    <property type="entry name" value="TRANSCRIPTIONAL REGULATOR"/>
    <property type="match status" value="1"/>
</dbReference>
<dbReference type="RefSeq" id="WP_086062716.1">
    <property type="nucleotide sequence ID" value="NZ_CP021108.1"/>
</dbReference>
<dbReference type="FunFam" id="1.10.10.10:FF:000001">
    <property type="entry name" value="LysR family transcriptional regulator"/>
    <property type="match status" value="1"/>
</dbReference>
<dbReference type="Pfam" id="PF03466">
    <property type="entry name" value="LysR_substrate"/>
    <property type="match status" value="1"/>
</dbReference>
<gene>
    <name evidence="6" type="ORF">CAL12_00670</name>
</gene>
<feature type="domain" description="HTH lysR-type" evidence="5">
    <location>
        <begin position="2"/>
        <end position="59"/>
    </location>
</feature>
<keyword evidence="2" id="KW-0805">Transcription regulation</keyword>
<evidence type="ECO:0000313" key="7">
    <source>
        <dbReference type="Proteomes" id="UP000194151"/>
    </source>
</evidence>
<evidence type="ECO:0000259" key="5">
    <source>
        <dbReference type="PROSITE" id="PS50931"/>
    </source>
</evidence>
<evidence type="ECO:0000256" key="4">
    <source>
        <dbReference type="ARBA" id="ARBA00023163"/>
    </source>
</evidence>
<proteinExistence type="inferred from homology"/>
<evidence type="ECO:0000256" key="3">
    <source>
        <dbReference type="ARBA" id="ARBA00023125"/>
    </source>
</evidence>
<sequence>MPDIDLLRSFVSVVDAGGFTRASERVHRTQSTVSQQIRKLEERLGCALFRREGRKALLTEDGERLLGYARRILALSNELTDTVGKGAHAEAVRLGLPDDLAVPALTEIVGAFARSRPDVRLSVCCDLSYRLRSALAQGDLDLALLKREPDGGPGIAAWPERLHWVGEPTALPVGDDAVPLVMRPAGCLYRERAIHALERAGRRWRIVYESPNLPGIQAALRGGLGVSVLDEHGMEGWEAPCPIVDDAFPPIEPTELALIAHHEAPDSAHDMAAILRRFCDRQRGAAALLAAQAAATTGMGKPLAAAPL</sequence>
<dbReference type="Gene3D" id="1.10.10.10">
    <property type="entry name" value="Winged helix-like DNA-binding domain superfamily/Winged helix DNA-binding domain"/>
    <property type="match status" value="1"/>
</dbReference>
<dbReference type="PRINTS" id="PR00039">
    <property type="entry name" value="HTHLYSR"/>
</dbReference>
<accession>A0A1W6YEN3</accession>
<dbReference type="PROSITE" id="PS50931">
    <property type="entry name" value="HTH_LYSR"/>
    <property type="match status" value="1"/>
</dbReference>
<keyword evidence="4" id="KW-0804">Transcription</keyword>
<dbReference type="PANTHER" id="PTHR30579:SF7">
    <property type="entry name" value="HTH-TYPE TRANSCRIPTIONAL REGULATOR LRHA-RELATED"/>
    <property type="match status" value="1"/>
</dbReference>
<dbReference type="Pfam" id="PF00126">
    <property type="entry name" value="HTH_1"/>
    <property type="match status" value="1"/>
</dbReference>
<evidence type="ECO:0000256" key="1">
    <source>
        <dbReference type="ARBA" id="ARBA00009437"/>
    </source>
</evidence>
<dbReference type="AlphaFoldDB" id="A0A1W6YEN3"/>
<protein>
    <submittedName>
        <fullName evidence="6">LysR family transcriptional regulator</fullName>
    </submittedName>
</protein>
<dbReference type="OrthoDB" id="9789529at2"/>
<dbReference type="EMBL" id="CP021108">
    <property type="protein sequence ID" value="ARP79480.1"/>
    <property type="molecule type" value="Genomic_DNA"/>
</dbReference>
<dbReference type="SUPFAM" id="SSF53850">
    <property type="entry name" value="Periplasmic binding protein-like II"/>
    <property type="match status" value="1"/>
</dbReference>
<dbReference type="GO" id="GO:0003700">
    <property type="term" value="F:DNA-binding transcription factor activity"/>
    <property type="evidence" value="ECO:0007669"/>
    <property type="project" value="InterPro"/>
</dbReference>
<dbReference type="KEGG" id="bgv:CAL12_00670"/>
<name>A0A1W6YEN3_9BORD</name>
<dbReference type="InterPro" id="IPR000847">
    <property type="entry name" value="LysR_HTH_N"/>
</dbReference>
<dbReference type="InterPro" id="IPR036388">
    <property type="entry name" value="WH-like_DNA-bd_sf"/>
</dbReference>
<organism evidence="6 7">
    <name type="scientific">Bordetella genomosp. 8</name>
    <dbReference type="NCBI Taxonomy" id="1416806"/>
    <lineage>
        <taxon>Bacteria</taxon>
        <taxon>Pseudomonadati</taxon>
        <taxon>Pseudomonadota</taxon>
        <taxon>Betaproteobacteria</taxon>
        <taxon>Burkholderiales</taxon>
        <taxon>Alcaligenaceae</taxon>
        <taxon>Bordetella</taxon>
    </lineage>
</organism>
<dbReference type="SUPFAM" id="SSF46785">
    <property type="entry name" value="Winged helix' DNA-binding domain"/>
    <property type="match status" value="1"/>
</dbReference>
<dbReference type="Gene3D" id="3.40.190.10">
    <property type="entry name" value="Periplasmic binding protein-like II"/>
    <property type="match status" value="2"/>
</dbReference>
<evidence type="ECO:0000313" key="6">
    <source>
        <dbReference type="EMBL" id="ARP79480.1"/>
    </source>
</evidence>
<dbReference type="InterPro" id="IPR050176">
    <property type="entry name" value="LTTR"/>
</dbReference>
<dbReference type="STRING" id="1416806.CAL12_00670"/>
<keyword evidence="7" id="KW-1185">Reference proteome</keyword>
<dbReference type="GO" id="GO:0003677">
    <property type="term" value="F:DNA binding"/>
    <property type="evidence" value="ECO:0007669"/>
    <property type="project" value="UniProtKB-KW"/>
</dbReference>
<reference evidence="6 7" key="1">
    <citation type="submission" date="2017-05" db="EMBL/GenBank/DDBJ databases">
        <title>Complete and WGS of Bordetella genogroups.</title>
        <authorList>
            <person name="Spilker T."/>
            <person name="LiPuma J."/>
        </authorList>
    </citation>
    <scope>NUCLEOTIDE SEQUENCE [LARGE SCALE GENOMIC DNA]</scope>
    <source>
        <strain evidence="6 7">AU19157</strain>
    </source>
</reference>
<dbReference type="InterPro" id="IPR005119">
    <property type="entry name" value="LysR_subst-bd"/>
</dbReference>
<comment type="similarity">
    <text evidence="1">Belongs to the LysR transcriptional regulatory family.</text>
</comment>
<evidence type="ECO:0000256" key="2">
    <source>
        <dbReference type="ARBA" id="ARBA00023015"/>
    </source>
</evidence>